<dbReference type="RefSeq" id="WP_382384097.1">
    <property type="nucleotide sequence ID" value="NZ_JBHMEZ010000013.1"/>
</dbReference>
<protein>
    <recommendedName>
        <fullName evidence="4">Prenyltransferase</fullName>
    </recommendedName>
</protein>
<evidence type="ECO:0000256" key="1">
    <source>
        <dbReference type="SAM" id="Phobius"/>
    </source>
</evidence>
<proteinExistence type="predicted"/>
<keyword evidence="3" id="KW-1185">Reference proteome</keyword>
<dbReference type="EMBL" id="JBHMEZ010000013">
    <property type="protein sequence ID" value="MFB9054458.1"/>
    <property type="molecule type" value="Genomic_DNA"/>
</dbReference>
<feature type="transmembrane region" description="Helical" evidence="1">
    <location>
        <begin position="12"/>
        <end position="33"/>
    </location>
</feature>
<keyword evidence="1" id="KW-0472">Membrane</keyword>
<evidence type="ECO:0000313" key="3">
    <source>
        <dbReference type="Proteomes" id="UP001589605"/>
    </source>
</evidence>
<keyword evidence="1" id="KW-1133">Transmembrane helix</keyword>
<accession>A0ABV5F5N2</accession>
<feature type="transmembrane region" description="Helical" evidence="1">
    <location>
        <begin position="39"/>
        <end position="60"/>
    </location>
</feature>
<organism evidence="2 3">
    <name type="scientific">Formosa undariae</name>
    <dbReference type="NCBI Taxonomy" id="1325436"/>
    <lineage>
        <taxon>Bacteria</taxon>
        <taxon>Pseudomonadati</taxon>
        <taxon>Bacteroidota</taxon>
        <taxon>Flavobacteriia</taxon>
        <taxon>Flavobacteriales</taxon>
        <taxon>Flavobacteriaceae</taxon>
        <taxon>Formosa</taxon>
    </lineage>
</organism>
<name>A0ABV5F5N2_9FLAO</name>
<feature type="transmembrane region" description="Helical" evidence="1">
    <location>
        <begin position="72"/>
        <end position="92"/>
    </location>
</feature>
<dbReference type="Proteomes" id="UP001589605">
    <property type="component" value="Unassembled WGS sequence"/>
</dbReference>
<feature type="transmembrane region" description="Helical" evidence="1">
    <location>
        <begin position="98"/>
        <end position="117"/>
    </location>
</feature>
<comment type="caution">
    <text evidence="2">The sequence shown here is derived from an EMBL/GenBank/DDBJ whole genome shotgun (WGS) entry which is preliminary data.</text>
</comment>
<feature type="transmembrane region" description="Helical" evidence="1">
    <location>
        <begin position="228"/>
        <end position="248"/>
    </location>
</feature>
<evidence type="ECO:0000313" key="2">
    <source>
        <dbReference type="EMBL" id="MFB9054458.1"/>
    </source>
</evidence>
<feature type="transmembrane region" description="Helical" evidence="1">
    <location>
        <begin position="137"/>
        <end position="158"/>
    </location>
</feature>
<sequence>MTIFQKLFKFYLNASIHVAISVFSLAWITLLKFELPFDKNVLCFIFFATITGYNFVKYFGLARNHRRAMASWLRAILIFTLVSFILMSYFALKLELNTILILSGFGVVTFMYAIPFLPHRFFVDKHQNLRSISGLKVYVIGLVWAGVTVLLPLINEHYTFDFDVFLTCMQRFIFIIALMLPFELRDLKYDSLKLGTIPQKIGVQRTKKLGVVLSLMFFFLELFKTELIGSFILIQLIVALILIGFLYFSKESRSDVYTSFWVEGIPIIWLGLEICLIL</sequence>
<evidence type="ECO:0008006" key="4">
    <source>
        <dbReference type="Google" id="ProtNLM"/>
    </source>
</evidence>
<keyword evidence="1" id="KW-0812">Transmembrane</keyword>
<gene>
    <name evidence="2" type="ORF">ACFFVB_15320</name>
</gene>
<reference evidence="2 3" key="1">
    <citation type="submission" date="2024-09" db="EMBL/GenBank/DDBJ databases">
        <authorList>
            <person name="Sun Q."/>
            <person name="Mori K."/>
        </authorList>
    </citation>
    <scope>NUCLEOTIDE SEQUENCE [LARGE SCALE GENOMIC DNA]</scope>
    <source>
        <strain evidence="2 3">CECT 8286</strain>
    </source>
</reference>